<dbReference type="PANTHER" id="PTHR46018">
    <property type="entry name" value="ZINC PHOSPHODIESTERASE ELAC PROTEIN 1"/>
    <property type="match status" value="1"/>
</dbReference>
<evidence type="ECO:0000256" key="2">
    <source>
        <dbReference type="SAM" id="SignalP"/>
    </source>
</evidence>
<keyword evidence="5" id="KW-1185">Reference proteome</keyword>
<dbReference type="KEGG" id="phao:HF685_04700"/>
<evidence type="ECO:0000313" key="5">
    <source>
        <dbReference type="Proteomes" id="UP000501600"/>
    </source>
</evidence>
<organism evidence="4 5">
    <name type="scientific">Parasphingorhabdus halotolerans</name>
    <dbReference type="NCBI Taxonomy" id="2725558"/>
    <lineage>
        <taxon>Bacteria</taxon>
        <taxon>Pseudomonadati</taxon>
        <taxon>Pseudomonadota</taxon>
        <taxon>Alphaproteobacteria</taxon>
        <taxon>Sphingomonadales</taxon>
        <taxon>Sphingomonadaceae</taxon>
        <taxon>Parasphingorhabdus</taxon>
    </lineage>
</organism>
<gene>
    <name evidence="4" type="ORF">HF685_04700</name>
</gene>
<dbReference type="SUPFAM" id="SSF56281">
    <property type="entry name" value="Metallo-hydrolase/oxidoreductase"/>
    <property type="match status" value="1"/>
</dbReference>
<reference evidence="4 5" key="1">
    <citation type="submission" date="2020-04" db="EMBL/GenBank/DDBJ databases">
        <title>Genome sequence for Sphingorhabdus sp. strain M1.</title>
        <authorList>
            <person name="Park S.-J."/>
        </authorList>
    </citation>
    <scope>NUCLEOTIDE SEQUENCE [LARGE SCALE GENOMIC DNA]</scope>
    <source>
        <strain evidence="4 5">JK6</strain>
    </source>
</reference>
<accession>A0A6H2DJ13</accession>
<dbReference type="RefSeq" id="WP_168818504.1">
    <property type="nucleotide sequence ID" value="NZ_CP051217.1"/>
</dbReference>
<dbReference type="GO" id="GO:0042781">
    <property type="term" value="F:3'-tRNA processing endoribonuclease activity"/>
    <property type="evidence" value="ECO:0007669"/>
    <property type="project" value="TreeGrafter"/>
</dbReference>
<dbReference type="Proteomes" id="UP000501600">
    <property type="component" value="Chromosome"/>
</dbReference>
<dbReference type="InterPro" id="IPR036866">
    <property type="entry name" value="RibonucZ/Hydroxyglut_hydro"/>
</dbReference>
<evidence type="ECO:0000259" key="3">
    <source>
        <dbReference type="SMART" id="SM00849"/>
    </source>
</evidence>
<dbReference type="PANTHER" id="PTHR46018:SF2">
    <property type="entry name" value="ZINC PHOSPHODIESTERASE ELAC PROTEIN 1"/>
    <property type="match status" value="1"/>
</dbReference>
<dbReference type="InterPro" id="IPR001279">
    <property type="entry name" value="Metallo-B-lactamas"/>
</dbReference>
<dbReference type="InterPro" id="IPR044094">
    <property type="entry name" value="AtsA-like_MBL-fold"/>
</dbReference>
<dbReference type="PROSITE" id="PS51257">
    <property type="entry name" value="PROKAR_LIPOPROTEIN"/>
    <property type="match status" value="1"/>
</dbReference>
<dbReference type="Gene3D" id="3.60.15.10">
    <property type="entry name" value="Ribonuclease Z/Hydroxyacylglutathione hydrolase-like"/>
    <property type="match status" value="1"/>
</dbReference>
<dbReference type="Pfam" id="PF23023">
    <property type="entry name" value="Anti-Pycsar_Apyc1"/>
    <property type="match status" value="1"/>
</dbReference>
<dbReference type="SMART" id="SM00849">
    <property type="entry name" value="Lactamase_B"/>
    <property type="match status" value="1"/>
</dbReference>
<proteinExistence type="predicted"/>
<feature type="signal peptide" evidence="2">
    <location>
        <begin position="1"/>
        <end position="18"/>
    </location>
</feature>
<feature type="domain" description="Metallo-beta-lactamase" evidence="3">
    <location>
        <begin position="53"/>
        <end position="275"/>
    </location>
</feature>
<name>A0A6H2DJ13_9SPHN</name>
<dbReference type="EMBL" id="CP051217">
    <property type="protein sequence ID" value="QJB68662.1"/>
    <property type="molecule type" value="Genomic_DNA"/>
</dbReference>
<feature type="chain" id="PRO_5026231895" evidence="2">
    <location>
        <begin position="19"/>
        <end position="311"/>
    </location>
</feature>
<keyword evidence="2" id="KW-0732">Signal</keyword>
<evidence type="ECO:0000313" key="4">
    <source>
        <dbReference type="EMBL" id="QJB68662.1"/>
    </source>
</evidence>
<evidence type="ECO:0000256" key="1">
    <source>
        <dbReference type="ARBA" id="ARBA00022801"/>
    </source>
</evidence>
<dbReference type="AlphaFoldDB" id="A0A6H2DJ13"/>
<keyword evidence="1 4" id="KW-0378">Hydrolase</keyword>
<sequence>MRLSGPLLALSILLSGCASETAEPDPASCKNNTLAVQILGSGGPIADDHRAGASNLVWIDGKARVLIDAGPGSFVRFGEAGAKFEDLAVILLTHFHGDHVGGLPGLLNAGSFSKRDKPVMIAGPEGSDAFPSASELLEAFVGKNGALRYLSPYLDGSADLPKITSLNIGVDGENRKAVMRNDGLEIDAIPVKHLEVPALAFVIKNRGKRIVFSGDQSFLSEGFEQATRNSKPDIMVMHNAISMADGQPRGLHRDGRSIGEATQMAGAQKLVLSHHMRRALDDKEAVVAAIRENYAGPIEFADDLSCFPVLE</sequence>
<protein>
    <submittedName>
        <fullName evidence="4">MBL fold metallo-hydrolase</fullName>
    </submittedName>
</protein>
<dbReference type="CDD" id="cd07719">
    <property type="entry name" value="arylsulfatase_AtsA-like_MBL-fold"/>
    <property type="match status" value="1"/>
</dbReference>